<gene>
    <name evidence="1" type="ORF">E3U43_022426</name>
</gene>
<dbReference type="Proteomes" id="UP000793456">
    <property type="component" value="Chromosome X"/>
</dbReference>
<organism evidence="1 2">
    <name type="scientific">Larimichthys crocea</name>
    <name type="common">Large yellow croaker</name>
    <name type="synonym">Pseudosciaena crocea</name>
    <dbReference type="NCBI Taxonomy" id="215358"/>
    <lineage>
        <taxon>Eukaryota</taxon>
        <taxon>Metazoa</taxon>
        <taxon>Chordata</taxon>
        <taxon>Craniata</taxon>
        <taxon>Vertebrata</taxon>
        <taxon>Euteleostomi</taxon>
        <taxon>Actinopterygii</taxon>
        <taxon>Neopterygii</taxon>
        <taxon>Teleostei</taxon>
        <taxon>Neoteleostei</taxon>
        <taxon>Acanthomorphata</taxon>
        <taxon>Eupercaria</taxon>
        <taxon>Sciaenidae</taxon>
        <taxon>Larimichthys</taxon>
    </lineage>
</organism>
<protein>
    <submittedName>
        <fullName evidence="1">Uncharacterized protein</fullName>
    </submittedName>
</protein>
<accession>A0ACD3R3A1</accession>
<dbReference type="EMBL" id="CM011683">
    <property type="protein sequence ID" value="TMS13946.1"/>
    <property type="molecule type" value="Genomic_DNA"/>
</dbReference>
<proteinExistence type="predicted"/>
<comment type="caution">
    <text evidence="1">The sequence shown here is derived from an EMBL/GenBank/DDBJ whole genome shotgun (WGS) entry which is preliminary data.</text>
</comment>
<keyword evidence="2" id="KW-1185">Reference proteome</keyword>
<evidence type="ECO:0000313" key="2">
    <source>
        <dbReference type="Proteomes" id="UP000793456"/>
    </source>
</evidence>
<evidence type="ECO:0000313" key="1">
    <source>
        <dbReference type="EMBL" id="TMS13946.1"/>
    </source>
</evidence>
<sequence>MGASVCLQSPVCSRLTQLLVLDPRHCFSKAPSHRHVLSSDNAWHCGGVTVNVQTMGKHCHASSKNVCIYDKYTTSDEEQSGVRFLVHLIQHNLNFSAAKPN</sequence>
<name>A0ACD3R3A1_LARCR</name>
<reference evidence="1" key="1">
    <citation type="submission" date="2018-11" db="EMBL/GenBank/DDBJ databases">
        <title>The sequence and de novo assembly of Larimichthys crocea genome using PacBio and Hi-C technologies.</title>
        <authorList>
            <person name="Xu P."/>
            <person name="Chen B."/>
            <person name="Zhou Z."/>
            <person name="Ke Q."/>
            <person name="Wu Y."/>
            <person name="Bai H."/>
            <person name="Pu F."/>
        </authorList>
    </citation>
    <scope>NUCLEOTIDE SEQUENCE</scope>
    <source>
        <tissue evidence="1">Muscle</tissue>
    </source>
</reference>